<dbReference type="AlphaFoldDB" id="A0A195C1F3"/>
<accession>A0A195C1F3</accession>
<dbReference type="Proteomes" id="UP000078542">
    <property type="component" value="Unassembled WGS sequence"/>
</dbReference>
<evidence type="ECO:0000313" key="2">
    <source>
        <dbReference type="EMBL" id="KYM94445.1"/>
    </source>
</evidence>
<feature type="non-terminal residue" evidence="2">
    <location>
        <position position="1"/>
    </location>
</feature>
<name>A0A195C1F3_9HYME</name>
<keyword evidence="3" id="KW-1185">Reference proteome</keyword>
<proteinExistence type="predicted"/>
<dbReference type="EMBL" id="KQ978379">
    <property type="protein sequence ID" value="KYM94445.1"/>
    <property type="molecule type" value="Genomic_DNA"/>
</dbReference>
<reference evidence="2 3" key="1">
    <citation type="submission" date="2016-03" db="EMBL/GenBank/DDBJ databases">
        <title>Cyphomyrmex costatus WGS genome.</title>
        <authorList>
            <person name="Nygaard S."/>
            <person name="Hu H."/>
            <person name="Boomsma J."/>
            <person name="Zhang G."/>
        </authorList>
    </citation>
    <scope>NUCLEOTIDE SEQUENCE [LARGE SCALE GENOMIC DNA]</scope>
    <source>
        <strain evidence="2">MS0001</strain>
        <tissue evidence="2">Whole body</tissue>
    </source>
</reference>
<organism evidence="2 3">
    <name type="scientific">Cyphomyrmex costatus</name>
    <dbReference type="NCBI Taxonomy" id="456900"/>
    <lineage>
        <taxon>Eukaryota</taxon>
        <taxon>Metazoa</taxon>
        <taxon>Ecdysozoa</taxon>
        <taxon>Arthropoda</taxon>
        <taxon>Hexapoda</taxon>
        <taxon>Insecta</taxon>
        <taxon>Pterygota</taxon>
        <taxon>Neoptera</taxon>
        <taxon>Endopterygota</taxon>
        <taxon>Hymenoptera</taxon>
        <taxon>Apocrita</taxon>
        <taxon>Aculeata</taxon>
        <taxon>Formicoidea</taxon>
        <taxon>Formicidae</taxon>
        <taxon>Myrmicinae</taxon>
        <taxon>Cyphomyrmex</taxon>
    </lineage>
</organism>
<feature type="compositionally biased region" description="Basic and acidic residues" evidence="1">
    <location>
        <begin position="1"/>
        <end position="19"/>
    </location>
</feature>
<protein>
    <submittedName>
        <fullName evidence="2">Uncharacterized protein</fullName>
    </submittedName>
</protein>
<gene>
    <name evidence="2" type="ORF">ALC62_14888</name>
</gene>
<sequence>TVKGEPQKRGEVEKREKSTNKKLPYVDPFTTDPTRCVCDSSSSEEKSIFQAIPLGHTRCQDDKSSPH</sequence>
<evidence type="ECO:0000313" key="3">
    <source>
        <dbReference type="Proteomes" id="UP000078542"/>
    </source>
</evidence>
<evidence type="ECO:0000256" key="1">
    <source>
        <dbReference type="SAM" id="MobiDB-lite"/>
    </source>
</evidence>
<feature type="region of interest" description="Disordered" evidence="1">
    <location>
        <begin position="1"/>
        <end position="26"/>
    </location>
</feature>